<dbReference type="InterPro" id="IPR004358">
    <property type="entry name" value="Sig_transdc_His_kin-like_C"/>
</dbReference>
<dbReference type="Gene3D" id="1.10.287.130">
    <property type="match status" value="1"/>
</dbReference>
<dbReference type="SUPFAM" id="SSF55874">
    <property type="entry name" value="ATPase domain of HSP90 chaperone/DNA topoisomerase II/histidine kinase"/>
    <property type="match status" value="1"/>
</dbReference>
<dbReference type="AlphaFoldDB" id="A0A8K0VAQ4"/>
<feature type="domain" description="Histidine kinase" evidence="8">
    <location>
        <begin position="214"/>
        <end position="460"/>
    </location>
</feature>
<name>A0A8K0VAQ4_9RHOB</name>
<evidence type="ECO:0000256" key="2">
    <source>
        <dbReference type="ARBA" id="ARBA00012438"/>
    </source>
</evidence>
<dbReference type="GO" id="GO:0000155">
    <property type="term" value="F:phosphorelay sensor kinase activity"/>
    <property type="evidence" value="ECO:0007669"/>
    <property type="project" value="InterPro"/>
</dbReference>
<dbReference type="RefSeq" id="WP_202686995.1">
    <property type="nucleotide sequence ID" value="NZ_JAESVN010000001.1"/>
</dbReference>
<dbReference type="CDD" id="cd00082">
    <property type="entry name" value="HisKA"/>
    <property type="match status" value="1"/>
</dbReference>
<comment type="caution">
    <text evidence="10">The sequence shown here is derived from an EMBL/GenBank/DDBJ whole genome shotgun (WGS) entry which is preliminary data.</text>
</comment>
<dbReference type="Pfam" id="PF02518">
    <property type="entry name" value="HATPase_c"/>
    <property type="match status" value="1"/>
</dbReference>
<evidence type="ECO:0000256" key="3">
    <source>
        <dbReference type="ARBA" id="ARBA00022553"/>
    </source>
</evidence>
<keyword evidence="4" id="KW-0902">Two-component regulatory system</keyword>
<dbReference type="Pfam" id="PF00072">
    <property type="entry name" value="Response_reg"/>
    <property type="match status" value="1"/>
</dbReference>
<dbReference type="InterPro" id="IPR011006">
    <property type="entry name" value="CheY-like_superfamily"/>
</dbReference>
<dbReference type="SMART" id="SM00448">
    <property type="entry name" value="REC"/>
    <property type="match status" value="1"/>
</dbReference>
<keyword evidence="11" id="KW-1185">Reference proteome</keyword>
<evidence type="ECO:0000256" key="5">
    <source>
        <dbReference type="PROSITE-ProRule" id="PRU00169"/>
    </source>
</evidence>
<dbReference type="InterPro" id="IPR036890">
    <property type="entry name" value="HATPase_C_sf"/>
</dbReference>
<protein>
    <recommendedName>
        <fullName evidence="2">histidine kinase</fullName>
        <ecNumber evidence="2">2.7.13.3</ecNumber>
    </recommendedName>
</protein>
<dbReference type="InterPro" id="IPR003661">
    <property type="entry name" value="HisK_dim/P_dom"/>
</dbReference>
<feature type="modified residue" description="4-aspartylphosphate" evidence="5">
    <location>
        <position position="546"/>
    </location>
</feature>
<feature type="region of interest" description="Disordered" evidence="6">
    <location>
        <begin position="614"/>
        <end position="635"/>
    </location>
</feature>
<accession>A0A8K0VAQ4</accession>
<dbReference type="SMART" id="SM00388">
    <property type="entry name" value="HisKA"/>
    <property type="match status" value="1"/>
</dbReference>
<feature type="transmembrane region" description="Helical" evidence="7">
    <location>
        <begin position="83"/>
        <end position="105"/>
    </location>
</feature>
<dbReference type="PRINTS" id="PR00344">
    <property type="entry name" value="BCTRLSENSOR"/>
</dbReference>
<organism evidence="10 11">
    <name type="scientific">Szabonella alba</name>
    <dbReference type="NCBI Taxonomy" id="2804194"/>
    <lineage>
        <taxon>Bacteria</taxon>
        <taxon>Pseudomonadati</taxon>
        <taxon>Pseudomonadota</taxon>
        <taxon>Alphaproteobacteria</taxon>
        <taxon>Rhodobacterales</taxon>
        <taxon>Paracoccaceae</taxon>
        <taxon>Szabonella</taxon>
    </lineage>
</organism>
<keyword evidence="7" id="KW-0472">Membrane</keyword>
<dbReference type="PROSITE" id="PS50109">
    <property type="entry name" value="HIS_KIN"/>
    <property type="match status" value="1"/>
</dbReference>
<dbReference type="Gene3D" id="3.40.50.2300">
    <property type="match status" value="1"/>
</dbReference>
<evidence type="ECO:0000313" key="10">
    <source>
        <dbReference type="EMBL" id="MBL4916334.1"/>
    </source>
</evidence>
<dbReference type="PANTHER" id="PTHR45339">
    <property type="entry name" value="HYBRID SIGNAL TRANSDUCTION HISTIDINE KINASE J"/>
    <property type="match status" value="1"/>
</dbReference>
<gene>
    <name evidence="10" type="ORF">JL811_03790</name>
</gene>
<dbReference type="EMBL" id="JAESVN010000001">
    <property type="protein sequence ID" value="MBL4916334.1"/>
    <property type="molecule type" value="Genomic_DNA"/>
</dbReference>
<reference evidence="10" key="1">
    <citation type="submission" date="2021-01" db="EMBL/GenBank/DDBJ databases">
        <title>Tabrizicola alba sp. nov. a motile alkaliphilic bacterium isolated from a soda lake.</title>
        <authorList>
            <person name="Szuroczki S."/>
            <person name="Abbaszade G."/>
            <person name="Schumann P."/>
            <person name="Toth E."/>
        </authorList>
    </citation>
    <scope>NUCLEOTIDE SEQUENCE</scope>
    <source>
        <strain evidence="10">DMG-N-6</strain>
    </source>
</reference>
<dbReference type="PROSITE" id="PS50110">
    <property type="entry name" value="RESPONSE_REGULATORY"/>
    <property type="match status" value="1"/>
</dbReference>
<dbReference type="SUPFAM" id="SSF52172">
    <property type="entry name" value="CheY-like"/>
    <property type="match status" value="1"/>
</dbReference>
<dbReference type="SUPFAM" id="SSF47384">
    <property type="entry name" value="Homodimeric domain of signal transducing histidine kinase"/>
    <property type="match status" value="1"/>
</dbReference>
<evidence type="ECO:0000259" key="9">
    <source>
        <dbReference type="PROSITE" id="PS50110"/>
    </source>
</evidence>
<evidence type="ECO:0000259" key="8">
    <source>
        <dbReference type="PROSITE" id="PS50109"/>
    </source>
</evidence>
<evidence type="ECO:0000256" key="1">
    <source>
        <dbReference type="ARBA" id="ARBA00000085"/>
    </source>
</evidence>
<feature type="transmembrane region" description="Helical" evidence="7">
    <location>
        <begin position="164"/>
        <end position="185"/>
    </location>
</feature>
<dbReference type="InterPro" id="IPR036097">
    <property type="entry name" value="HisK_dim/P_sf"/>
</dbReference>
<dbReference type="PANTHER" id="PTHR45339:SF1">
    <property type="entry name" value="HYBRID SIGNAL TRANSDUCTION HISTIDINE KINASE J"/>
    <property type="match status" value="1"/>
</dbReference>
<feature type="transmembrane region" description="Helical" evidence="7">
    <location>
        <begin position="137"/>
        <end position="158"/>
    </location>
</feature>
<sequence>MPNRPALTVAPGPDAPDEITRQLCLIRRERWQRIGLTNVAFALCAIFVPVWIVLICALANLAAEFATMMLMERLDPARMPWRYRLTIFVSFVMEISFTLPPILAWHSPDDYAKAFAVGMVMSTLLQLATVRALHQPFGLAGITGVAVVIIPGNAVYWIDQNDAAGLVLSTVAALTGLAYAIVALYSNYGMHAEIASARRAAQEGERAKGRFLAQMSHELRTPLNAILGMGHAELRRNRDMLSQQRLSVLMASAEGLSSILDDILDLTAIQEGRMPIRRQPVNPSREITAAAGLFQPGIEAAGLALRLRIDSALDRTDMADAQRLRQCLSNLLSNALKHTQEGEIRVTAQRIDLPDGTARLQIDVADSGSGVPEHLHELVFEPFCNDPGMPVALQKRQGGIRTGTTAPPALPVESNGLGLSISRALARQMGGDLVIIPSREDGGAGPLRGAVFRLTIALPALPERSEALENATTAPVATQTANPAQNLPSAQRGRRLRVLVVDDIATNRLVAATYLRMLGAGTVEAASGEEALRLLVRDLPDLVLLDMNMPGMDGRETIRQIRALPDAPGRIPVIAMTADALIDHRAQYLASGVDGYLSKPLNPDRMAAEIAAVLPRRDDGPEPEPPPSAPEPSLP</sequence>
<dbReference type="Gene3D" id="3.30.565.10">
    <property type="entry name" value="Histidine kinase-like ATPase, C-terminal domain"/>
    <property type="match status" value="1"/>
</dbReference>
<dbReference type="InterPro" id="IPR005467">
    <property type="entry name" value="His_kinase_dom"/>
</dbReference>
<feature type="domain" description="Response regulatory" evidence="9">
    <location>
        <begin position="497"/>
        <end position="614"/>
    </location>
</feature>
<dbReference type="SMART" id="SM00387">
    <property type="entry name" value="HATPase_c"/>
    <property type="match status" value="1"/>
</dbReference>
<evidence type="ECO:0000256" key="6">
    <source>
        <dbReference type="SAM" id="MobiDB-lite"/>
    </source>
</evidence>
<evidence type="ECO:0000256" key="7">
    <source>
        <dbReference type="SAM" id="Phobius"/>
    </source>
</evidence>
<keyword evidence="7" id="KW-0812">Transmembrane</keyword>
<dbReference type="InterPro" id="IPR001789">
    <property type="entry name" value="Sig_transdc_resp-reg_receiver"/>
</dbReference>
<feature type="compositionally biased region" description="Pro residues" evidence="6">
    <location>
        <begin position="623"/>
        <end position="635"/>
    </location>
</feature>
<evidence type="ECO:0000256" key="4">
    <source>
        <dbReference type="ARBA" id="ARBA00023012"/>
    </source>
</evidence>
<keyword evidence="7" id="KW-1133">Transmembrane helix</keyword>
<comment type="catalytic activity">
    <reaction evidence="1">
        <text>ATP + protein L-histidine = ADP + protein N-phospho-L-histidine.</text>
        <dbReference type="EC" id="2.7.13.3"/>
    </reaction>
</comment>
<keyword evidence="3 5" id="KW-0597">Phosphoprotein</keyword>
<feature type="transmembrane region" description="Helical" evidence="7">
    <location>
        <begin position="39"/>
        <end position="62"/>
    </location>
</feature>
<evidence type="ECO:0000313" key="11">
    <source>
        <dbReference type="Proteomes" id="UP000648908"/>
    </source>
</evidence>
<dbReference type="Pfam" id="PF00512">
    <property type="entry name" value="HisKA"/>
    <property type="match status" value="1"/>
</dbReference>
<dbReference type="InterPro" id="IPR003594">
    <property type="entry name" value="HATPase_dom"/>
</dbReference>
<dbReference type="EC" id="2.7.13.3" evidence="2"/>
<dbReference type="CDD" id="cd17546">
    <property type="entry name" value="REC_hyHK_CKI1_RcsC-like"/>
    <property type="match status" value="1"/>
</dbReference>
<dbReference type="Proteomes" id="UP000648908">
    <property type="component" value="Unassembled WGS sequence"/>
</dbReference>
<proteinExistence type="predicted"/>